<dbReference type="OrthoDB" id="9758509at2"/>
<dbReference type="InterPro" id="IPR008274">
    <property type="entry name" value="AldOxase/xan_DH_MoCoBD1"/>
</dbReference>
<dbReference type="InterPro" id="IPR000674">
    <property type="entry name" value="Ald_Oxase/Xan_DH_a/b"/>
</dbReference>
<accession>A0A010YS06</accession>
<keyword evidence="1" id="KW-0500">Molybdenum</keyword>
<protein>
    <submittedName>
        <fullName evidence="4">Aerobic-type carbon monoxide dehydrogenase, large subunit CoxL/CutL-like protein</fullName>
    </submittedName>
</protein>
<dbReference type="HOGENOM" id="CLU_001681_8_2_11"/>
<proteinExistence type="predicted"/>
<organism evidence="4 5">
    <name type="scientific">Cryptosporangium arvum DSM 44712</name>
    <dbReference type="NCBI Taxonomy" id="927661"/>
    <lineage>
        <taxon>Bacteria</taxon>
        <taxon>Bacillati</taxon>
        <taxon>Actinomycetota</taxon>
        <taxon>Actinomycetes</taxon>
        <taxon>Cryptosporangiales</taxon>
        <taxon>Cryptosporangiaceae</taxon>
        <taxon>Cryptosporangium</taxon>
    </lineage>
</organism>
<evidence type="ECO:0000256" key="1">
    <source>
        <dbReference type="ARBA" id="ARBA00022505"/>
    </source>
</evidence>
<dbReference type="AlphaFoldDB" id="A0A010YS06"/>
<dbReference type="SMART" id="SM01008">
    <property type="entry name" value="Ald_Xan_dh_C"/>
    <property type="match status" value="1"/>
</dbReference>
<dbReference type="PATRIC" id="fig|927661.3.peg.4181"/>
<comment type="caution">
    <text evidence="4">The sequence shown here is derived from an EMBL/GenBank/DDBJ whole genome shotgun (WGS) entry which is preliminary data.</text>
</comment>
<dbReference type="SUPFAM" id="SSF56003">
    <property type="entry name" value="Molybdenum cofactor-binding domain"/>
    <property type="match status" value="1"/>
</dbReference>
<dbReference type="Pfam" id="PF01315">
    <property type="entry name" value="Ald_Xan_dh_C"/>
    <property type="match status" value="1"/>
</dbReference>
<dbReference type="EMBL" id="JFBT01000001">
    <property type="protein sequence ID" value="EXG83000.1"/>
    <property type="molecule type" value="Genomic_DNA"/>
</dbReference>
<sequence length="452" mass="49717">MTTIDRDYFRDERPGSFHVIGSTVQRADARGHVTGRTAFFEDTIPPGLTHLKIHRSTRHHALIDRVDVSKAYDVPGVLRVITAADVPSNWYNVLRLIGIEPDDEPVLAEDRVLYRGEPIVAVVATTEEAAREGAARIVVDYTDLPPVFDVEEALTAPAFKRSGTNYFVYEGHHCRRVRFGDVEAGFAAADHVFSWRYGSAPIEHAPTETTGCVVVPQGNGRLRIHSNTQACFFTLDNTALIIDRPFTDLQVVGGTVGGGFGGKVDVMVEPLACIAASLTNRPVKFVYSREEEMQVSSPRAAERLYITDGVTNDGRIVARKVVLYVDAGAYQRHSPYGTTKAAAHLPGPYAIPNVYVDAHCVFTNRTPSSAMRGFGVTIADFALESQMDRLARELGIGPLEFRLINAYRDGDMKAHRKLAEGTALIEVVQRAADLVGYPLSPEHRALSSRRED</sequence>
<dbReference type="InterPro" id="IPR036856">
    <property type="entry name" value="Ald_Oxase/Xan_DH_a/b_sf"/>
</dbReference>
<dbReference type="GO" id="GO:0016491">
    <property type="term" value="F:oxidoreductase activity"/>
    <property type="evidence" value="ECO:0007669"/>
    <property type="project" value="UniProtKB-KW"/>
</dbReference>
<gene>
    <name evidence="4" type="ORF">CryarDRAFT_4206</name>
</gene>
<dbReference type="InterPro" id="IPR016208">
    <property type="entry name" value="Ald_Oxase/xanthine_DH-like"/>
</dbReference>
<dbReference type="InterPro" id="IPR037165">
    <property type="entry name" value="AldOxase/xan_DH_Mopterin-bd_sf"/>
</dbReference>
<dbReference type="Gene3D" id="3.90.1170.50">
    <property type="entry name" value="Aldehyde oxidase/xanthine dehydrogenase, a/b hammerhead"/>
    <property type="match status" value="1"/>
</dbReference>
<dbReference type="PANTHER" id="PTHR11908">
    <property type="entry name" value="XANTHINE DEHYDROGENASE"/>
    <property type="match status" value="1"/>
</dbReference>
<evidence type="ECO:0000259" key="3">
    <source>
        <dbReference type="SMART" id="SM01008"/>
    </source>
</evidence>
<dbReference type="Gene3D" id="3.30.365.10">
    <property type="entry name" value="Aldehyde oxidase/xanthine dehydrogenase, molybdopterin binding domain"/>
    <property type="match status" value="3"/>
</dbReference>
<reference evidence="4 5" key="1">
    <citation type="submission" date="2013-07" db="EMBL/GenBank/DDBJ databases">
        <authorList>
            <consortium name="DOE Joint Genome Institute"/>
            <person name="Eisen J."/>
            <person name="Huntemann M."/>
            <person name="Han J."/>
            <person name="Chen A."/>
            <person name="Kyrpides N."/>
            <person name="Mavromatis K."/>
            <person name="Markowitz V."/>
            <person name="Palaniappan K."/>
            <person name="Ivanova N."/>
            <person name="Schaumberg A."/>
            <person name="Pati A."/>
            <person name="Liolios K."/>
            <person name="Nordberg H.P."/>
            <person name="Cantor M.N."/>
            <person name="Hua S.X."/>
            <person name="Woyke T."/>
        </authorList>
    </citation>
    <scope>NUCLEOTIDE SEQUENCE [LARGE SCALE GENOMIC DNA]</scope>
    <source>
        <strain evidence="4 5">DSM 44712</strain>
    </source>
</reference>
<dbReference type="SUPFAM" id="SSF54665">
    <property type="entry name" value="CO dehydrogenase molybdoprotein N-domain-like"/>
    <property type="match status" value="1"/>
</dbReference>
<dbReference type="PANTHER" id="PTHR11908:SF132">
    <property type="entry name" value="ALDEHYDE OXIDASE 1-RELATED"/>
    <property type="match status" value="1"/>
</dbReference>
<dbReference type="RefSeq" id="WP_035853175.1">
    <property type="nucleotide sequence ID" value="NZ_KK073874.1"/>
</dbReference>
<evidence type="ECO:0000313" key="4">
    <source>
        <dbReference type="EMBL" id="EXG83000.1"/>
    </source>
</evidence>
<dbReference type="Proteomes" id="UP000021053">
    <property type="component" value="Unassembled WGS sequence"/>
</dbReference>
<feature type="domain" description="Aldehyde oxidase/xanthine dehydrogenase a/b hammerhead" evidence="3">
    <location>
        <begin position="34"/>
        <end position="145"/>
    </location>
</feature>
<keyword evidence="2" id="KW-0560">Oxidoreductase</keyword>
<evidence type="ECO:0000313" key="5">
    <source>
        <dbReference type="Proteomes" id="UP000021053"/>
    </source>
</evidence>
<dbReference type="GO" id="GO:0005506">
    <property type="term" value="F:iron ion binding"/>
    <property type="evidence" value="ECO:0007669"/>
    <property type="project" value="InterPro"/>
</dbReference>
<evidence type="ECO:0000256" key="2">
    <source>
        <dbReference type="ARBA" id="ARBA00023002"/>
    </source>
</evidence>
<dbReference type="Pfam" id="PF02738">
    <property type="entry name" value="MoCoBD_1"/>
    <property type="match status" value="1"/>
</dbReference>
<name>A0A010YS06_9ACTN</name>
<keyword evidence="5" id="KW-1185">Reference proteome</keyword>